<accession>A0AAV2RR00</accession>
<feature type="region of interest" description="Disordered" evidence="1">
    <location>
        <begin position="29"/>
        <end position="50"/>
    </location>
</feature>
<keyword evidence="3" id="KW-1185">Reference proteome</keyword>
<dbReference type="AlphaFoldDB" id="A0AAV2RR00"/>
<evidence type="ECO:0000313" key="3">
    <source>
        <dbReference type="Proteomes" id="UP001497623"/>
    </source>
</evidence>
<evidence type="ECO:0000313" key="2">
    <source>
        <dbReference type="EMBL" id="CAL4130462.1"/>
    </source>
</evidence>
<dbReference type="EMBL" id="CAXKWB010026723">
    <property type="protein sequence ID" value="CAL4130462.1"/>
    <property type="molecule type" value="Genomic_DNA"/>
</dbReference>
<sequence>MKNYEVGFQNLKGQVAKHITSSYTNMRLRSHSNGMQCPPPGRASASGPTPSRGFFLSGEFKAHCNDVVSVAERISRLFSRKQTYHVQRNHKSMSLMSLNEDQPVYSINNNDFLTKDQ</sequence>
<name>A0AAV2RR00_MEGNR</name>
<protein>
    <submittedName>
        <fullName evidence="2">Uncharacterized protein</fullName>
    </submittedName>
</protein>
<evidence type="ECO:0000256" key="1">
    <source>
        <dbReference type="SAM" id="MobiDB-lite"/>
    </source>
</evidence>
<feature type="non-terminal residue" evidence="2">
    <location>
        <position position="117"/>
    </location>
</feature>
<proteinExistence type="predicted"/>
<reference evidence="2 3" key="1">
    <citation type="submission" date="2024-05" db="EMBL/GenBank/DDBJ databases">
        <authorList>
            <person name="Wallberg A."/>
        </authorList>
    </citation>
    <scope>NUCLEOTIDE SEQUENCE [LARGE SCALE GENOMIC DNA]</scope>
</reference>
<gene>
    <name evidence="2" type="ORF">MNOR_LOCUS26569</name>
</gene>
<organism evidence="2 3">
    <name type="scientific">Meganyctiphanes norvegica</name>
    <name type="common">Northern krill</name>
    <name type="synonym">Thysanopoda norvegica</name>
    <dbReference type="NCBI Taxonomy" id="48144"/>
    <lineage>
        <taxon>Eukaryota</taxon>
        <taxon>Metazoa</taxon>
        <taxon>Ecdysozoa</taxon>
        <taxon>Arthropoda</taxon>
        <taxon>Crustacea</taxon>
        <taxon>Multicrustacea</taxon>
        <taxon>Malacostraca</taxon>
        <taxon>Eumalacostraca</taxon>
        <taxon>Eucarida</taxon>
        <taxon>Euphausiacea</taxon>
        <taxon>Euphausiidae</taxon>
        <taxon>Meganyctiphanes</taxon>
    </lineage>
</organism>
<dbReference type="Proteomes" id="UP001497623">
    <property type="component" value="Unassembled WGS sequence"/>
</dbReference>
<comment type="caution">
    <text evidence="2">The sequence shown here is derived from an EMBL/GenBank/DDBJ whole genome shotgun (WGS) entry which is preliminary data.</text>
</comment>